<name>A0ABU1JKP7_9PROT</name>
<dbReference type="InterPro" id="IPR011008">
    <property type="entry name" value="Dimeric_a/b-barrel"/>
</dbReference>
<sequence length="103" mass="11576">MQRLTLVRYTTRPEHAAENEALARAVFAELRAVRPDGIAYLLFRDGDEWMHLFVNTRADDAAALTELPSFKAYGRDVSARCVAPPEPQRLGLQLLESYGLISD</sequence>
<evidence type="ECO:0000313" key="1">
    <source>
        <dbReference type="EMBL" id="MDR6288599.1"/>
    </source>
</evidence>
<keyword evidence="2" id="KW-1185">Reference proteome</keyword>
<dbReference type="EMBL" id="JAVDPW010000002">
    <property type="protein sequence ID" value="MDR6288599.1"/>
    <property type="molecule type" value="Genomic_DNA"/>
</dbReference>
<keyword evidence="1" id="KW-0560">Oxidoreductase</keyword>
<organism evidence="1 2">
    <name type="scientific">Inquilinus ginsengisoli</name>
    <dbReference type="NCBI Taxonomy" id="363840"/>
    <lineage>
        <taxon>Bacteria</taxon>
        <taxon>Pseudomonadati</taxon>
        <taxon>Pseudomonadota</taxon>
        <taxon>Alphaproteobacteria</taxon>
        <taxon>Rhodospirillales</taxon>
        <taxon>Rhodospirillaceae</taxon>
        <taxon>Inquilinus</taxon>
    </lineage>
</organism>
<dbReference type="Proteomes" id="UP001262410">
    <property type="component" value="Unassembled WGS sequence"/>
</dbReference>
<accession>A0ABU1JKP7</accession>
<reference evidence="1 2" key="1">
    <citation type="submission" date="2023-07" db="EMBL/GenBank/DDBJ databases">
        <title>Sorghum-associated microbial communities from plants grown in Nebraska, USA.</title>
        <authorList>
            <person name="Schachtman D."/>
        </authorList>
    </citation>
    <scope>NUCLEOTIDE SEQUENCE [LARGE SCALE GENOMIC DNA]</scope>
    <source>
        <strain evidence="1 2">584</strain>
    </source>
</reference>
<protein>
    <submittedName>
        <fullName evidence="1">Quinol monooxygenase YgiN</fullName>
    </submittedName>
</protein>
<dbReference type="SUPFAM" id="SSF54909">
    <property type="entry name" value="Dimeric alpha+beta barrel"/>
    <property type="match status" value="1"/>
</dbReference>
<keyword evidence="1" id="KW-0503">Monooxygenase</keyword>
<dbReference type="GO" id="GO:0004497">
    <property type="term" value="F:monooxygenase activity"/>
    <property type="evidence" value="ECO:0007669"/>
    <property type="project" value="UniProtKB-KW"/>
</dbReference>
<comment type="caution">
    <text evidence="1">The sequence shown here is derived from an EMBL/GenBank/DDBJ whole genome shotgun (WGS) entry which is preliminary data.</text>
</comment>
<proteinExistence type="predicted"/>
<gene>
    <name evidence="1" type="ORF">E9232_001106</name>
</gene>
<evidence type="ECO:0000313" key="2">
    <source>
        <dbReference type="Proteomes" id="UP001262410"/>
    </source>
</evidence>